<keyword evidence="3" id="KW-0479">Metal-binding</keyword>
<dbReference type="Pfam" id="PF10607">
    <property type="entry name" value="CTLH"/>
    <property type="match status" value="1"/>
</dbReference>
<dbReference type="InterPro" id="IPR013083">
    <property type="entry name" value="Znf_RING/FYVE/PHD"/>
</dbReference>
<comment type="subcellular location">
    <subcellularLocation>
        <location evidence="1">Cytoplasm</location>
    </subcellularLocation>
</comment>
<reference evidence="9 10" key="1">
    <citation type="journal article" date="2014" name="Nat. Commun.">
        <title>Klebsormidium flaccidum genome reveals primary factors for plant terrestrial adaptation.</title>
        <authorList>
            <person name="Hori K."/>
            <person name="Maruyama F."/>
            <person name="Fujisawa T."/>
            <person name="Togashi T."/>
            <person name="Yamamoto N."/>
            <person name="Seo M."/>
            <person name="Sato S."/>
            <person name="Yamada T."/>
            <person name="Mori H."/>
            <person name="Tajima N."/>
            <person name="Moriyama T."/>
            <person name="Ikeuchi M."/>
            <person name="Watanabe M."/>
            <person name="Wada H."/>
            <person name="Kobayashi K."/>
            <person name="Saito M."/>
            <person name="Masuda T."/>
            <person name="Sasaki-Sekimoto Y."/>
            <person name="Mashiguchi K."/>
            <person name="Awai K."/>
            <person name="Shimojima M."/>
            <person name="Masuda S."/>
            <person name="Iwai M."/>
            <person name="Nobusawa T."/>
            <person name="Narise T."/>
            <person name="Kondo S."/>
            <person name="Saito H."/>
            <person name="Sato R."/>
            <person name="Murakawa M."/>
            <person name="Ihara Y."/>
            <person name="Oshima-Yamada Y."/>
            <person name="Ohtaka K."/>
            <person name="Satoh M."/>
            <person name="Sonobe K."/>
            <person name="Ishii M."/>
            <person name="Ohtani R."/>
            <person name="Kanamori-Sato M."/>
            <person name="Honoki R."/>
            <person name="Miyazaki D."/>
            <person name="Mochizuki H."/>
            <person name="Umetsu J."/>
            <person name="Higashi K."/>
            <person name="Shibata D."/>
            <person name="Kamiya Y."/>
            <person name="Sato N."/>
            <person name="Nakamura Y."/>
            <person name="Tabata S."/>
            <person name="Ida S."/>
            <person name="Kurokawa K."/>
            <person name="Ohta H."/>
        </authorList>
    </citation>
    <scope>NUCLEOTIDE SEQUENCE [LARGE SCALE GENOMIC DNA]</scope>
    <source>
        <strain evidence="9 10">NIES-2285</strain>
    </source>
</reference>
<feature type="zinc finger region" description="RING-Gid-type" evidence="6">
    <location>
        <begin position="321"/>
        <end position="394"/>
    </location>
</feature>
<feature type="domain" description="RING-Gid-type" evidence="8">
    <location>
        <begin position="321"/>
        <end position="394"/>
    </location>
</feature>
<evidence type="ECO:0000259" key="7">
    <source>
        <dbReference type="PROSITE" id="PS50897"/>
    </source>
</evidence>
<keyword evidence="10" id="KW-1185">Reference proteome</keyword>
<dbReference type="InterPro" id="IPR013144">
    <property type="entry name" value="CRA_dom"/>
</dbReference>
<accession>A0A1Y1IB12</accession>
<name>A0A1Y1IB12_KLENI</name>
<keyword evidence="4 6" id="KW-0863">Zinc-finger</keyword>
<dbReference type="InterPro" id="IPR006595">
    <property type="entry name" value="CTLH_C"/>
</dbReference>
<dbReference type="OrthoDB" id="1933455at2759"/>
<dbReference type="Proteomes" id="UP000054558">
    <property type="component" value="Unassembled WGS sequence"/>
</dbReference>
<organism evidence="9 10">
    <name type="scientific">Klebsormidium nitens</name>
    <name type="common">Green alga</name>
    <name type="synonym">Ulothrix nitens</name>
    <dbReference type="NCBI Taxonomy" id="105231"/>
    <lineage>
        <taxon>Eukaryota</taxon>
        <taxon>Viridiplantae</taxon>
        <taxon>Streptophyta</taxon>
        <taxon>Klebsormidiophyceae</taxon>
        <taxon>Klebsormidiales</taxon>
        <taxon>Klebsormidiaceae</taxon>
        <taxon>Klebsormidium</taxon>
    </lineage>
</organism>
<evidence type="ECO:0000256" key="2">
    <source>
        <dbReference type="ARBA" id="ARBA00022490"/>
    </source>
</evidence>
<sequence>MDVANASPDGSMVDAPPSIIPAAKKPPNLSAALQVEQQLMRLPFEGFKKQVRVNNRVVEKEMNAVVAGVAEASSKSLSQDEAVRQLRGLVSRLQGLKRKLDEGNALEQSQAQRCRARIEHLSLNLGDKDSQRRWETARVDRILVDYMLRNSYYDTAVKYAEATRIQELVDVDVFRDAKRVIDALRRGDCSEALAWCAENRKALKKSKSKLEFQLRLQEFIELVRGEKMVEAIKYARKYLAPWGQSHMKELQQAMATLAFKKDTDCPSYRVLFDCGQWDRLIDEFKRENYKLNCMTPDSLLSIHLRAGLSALKTPFCYEEGCSKEDPLSQASFRALAEGLPFSKQTHSKLVCSITHDVMDADNPPLVLPNGCLYSRRAMEAMAEKHHGEITCPKTGFKCDFSDLSKAYIS</sequence>
<dbReference type="InterPro" id="IPR024964">
    <property type="entry name" value="CTLH/CRA"/>
</dbReference>
<dbReference type="InterPro" id="IPR006594">
    <property type="entry name" value="LisH"/>
</dbReference>
<dbReference type="PROSITE" id="PS50897">
    <property type="entry name" value="CTLH"/>
    <property type="match status" value="1"/>
</dbReference>
<keyword evidence="2" id="KW-0963">Cytoplasm</keyword>
<dbReference type="GO" id="GO:0061630">
    <property type="term" value="F:ubiquitin protein ligase activity"/>
    <property type="evidence" value="ECO:0007669"/>
    <property type="project" value="InterPro"/>
</dbReference>
<evidence type="ECO:0000256" key="4">
    <source>
        <dbReference type="ARBA" id="ARBA00022771"/>
    </source>
</evidence>
<dbReference type="InterPro" id="IPR045098">
    <property type="entry name" value="Fyv10_fam"/>
</dbReference>
<evidence type="ECO:0000256" key="1">
    <source>
        <dbReference type="ARBA" id="ARBA00004496"/>
    </source>
</evidence>
<feature type="domain" description="CTLH" evidence="7">
    <location>
        <begin position="173"/>
        <end position="230"/>
    </location>
</feature>
<gene>
    <name evidence="9" type="ORF">KFL_002600150</name>
</gene>
<dbReference type="GO" id="GO:0043161">
    <property type="term" value="P:proteasome-mediated ubiquitin-dependent protein catabolic process"/>
    <property type="evidence" value="ECO:0000318"/>
    <property type="project" value="GO_Central"/>
</dbReference>
<proteinExistence type="predicted"/>
<dbReference type="Gene3D" id="3.30.40.10">
    <property type="entry name" value="Zinc/RING finger domain, C3HC4 (zinc finger)"/>
    <property type="match status" value="1"/>
</dbReference>
<evidence type="ECO:0000256" key="6">
    <source>
        <dbReference type="PROSITE-ProRule" id="PRU01215"/>
    </source>
</evidence>
<evidence type="ECO:0000313" key="10">
    <source>
        <dbReference type="Proteomes" id="UP000054558"/>
    </source>
</evidence>
<dbReference type="GO" id="GO:0005737">
    <property type="term" value="C:cytoplasm"/>
    <property type="evidence" value="ECO:0000318"/>
    <property type="project" value="GO_Central"/>
</dbReference>
<dbReference type="InterPro" id="IPR044063">
    <property type="entry name" value="ZF_RING_GID"/>
</dbReference>
<evidence type="ECO:0000256" key="5">
    <source>
        <dbReference type="ARBA" id="ARBA00022833"/>
    </source>
</evidence>
<evidence type="ECO:0000259" key="8">
    <source>
        <dbReference type="PROSITE" id="PS51867"/>
    </source>
</evidence>
<dbReference type="STRING" id="105231.A0A1Y1IB12"/>
<dbReference type="PANTHER" id="PTHR12170">
    <property type="entry name" value="MACROPHAGE ERYTHROBLAST ATTACHER-RELATED"/>
    <property type="match status" value="1"/>
</dbReference>
<dbReference type="AlphaFoldDB" id="A0A1Y1IB12"/>
<dbReference type="OMA" id="ANHETAR"/>
<dbReference type="EMBL" id="DF237209">
    <property type="protein sequence ID" value="GAQ85907.1"/>
    <property type="molecule type" value="Genomic_DNA"/>
</dbReference>
<protein>
    <submittedName>
        <fullName evidence="9">LisH dimerisation motif containing protein</fullName>
    </submittedName>
</protein>
<evidence type="ECO:0000313" key="9">
    <source>
        <dbReference type="EMBL" id="GAQ85907.1"/>
    </source>
</evidence>
<dbReference type="SUPFAM" id="SSF57850">
    <property type="entry name" value="RING/U-box"/>
    <property type="match status" value="1"/>
</dbReference>
<dbReference type="SMART" id="SM00668">
    <property type="entry name" value="CTLH"/>
    <property type="match status" value="1"/>
</dbReference>
<dbReference type="PANTHER" id="PTHR12170:SF2">
    <property type="entry name" value="E3 UBIQUITIN-PROTEIN TRANSFERASE MAEA"/>
    <property type="match status" value="1"/>
</dbReference>
<keyword evidence="5" id="KW-0862">Zinc</keyword>
<dbReference type="GO" id="GO:0008270">
    <property type="term" value="F:zinc ion binding"/>
    <property type="evidence" value="ECO:0007669"/>
    <property type="project" value="UniProtKB-KW"/>
</dbReference>
<dbReference type="PROSITE" id="PS51867">
    <property type="entry name" value="ZF_RING_GID"/>
    <property type="match status" value="1"/>
</dbReference>
<dbReference type="CDD" id="cd16659">
    <property type="entry name" value="RING-Ubox_Emp"/>
    <property type="match status" value="1"/>
</dbReference>
<evidence type="ECO:0000256" key="3">
    <source>
        <dbReference type="ARBA" id="ARBA00022723"/>
    </source>
</evidence>
<dbReference type="GO" id="GO:0005634">
    <property type="term" value="C:nucleus"/>
    <property type="evidence" value="ECO:0000318"/>
    <property type="project" value="GO_Central"/>
</dbReference>
<dbReference type="SMART" id="SM00757">
    <property type="entry name" value="CRA"/>
    <property type="match status" value="1"/>
</dbReference>
<dbReference type="PROSITE" id="PS50896">
    <property type="entry name" value="LISH"/>
    <property type="match status" value="1"/>
</dbReference>
<dbReference type="GO" id="GO:0034657">
    <property type="term" value="C:GID complex"/>
    <property type="evidence" value="ECO:0000318"/>
    <property type="project" value="GO_Central"/>
</dbReference>